<gene>
    <name evidence="3" type="ORF">SAMN02745782_02093</name>
</gene>
<organism evidence="3 4">
    <name type="scientific">Vibrio cincinnatiensis DSM 19608</name>
    <dbReference type="NCBI Taxonomy" id="1123491"/>
    <lineage>
        <taxon>Bacteria</taxon>
        <taxon>Pseudomonadati</taxon>
        <taxon>Pseudomonadota</taxon>
        <taxon>Gammaproteobacteria</taxon>
        <taxon>Vibrionales</taxon>
        <taxon>Vibrionaceae</taxon>
        <taxon>Vibrio</taxon>
    </lineage>
</organism>
<keyword evidence="1" id="KW-0175">Coiled coil</keyword>
<dbReference type="GO" id="GO:0015627">
    <property type="term" value="C:type II protein secretion system complex"/>
    <property type="evidence" value="ECO:0007669"/>
    <property type="project" value="InterPro"/>
</dbReference>
<dbReference type="GeneID" id="70584592"/>
<evidence type="ECO:0000256" key="2">
    <source>
        <dbReference type="SAM" id="Phobius"/>
    </source>
</evidence>
<dbReference type="EMBL" id="FUXB01000010">
    <property type="protein sequence ID" value="SKA02185.1"/>
    <property type="molecule type" value="Genomic_DNA"/>
</dbReference>
<reference evidence="4" key="1">
    <citation type="submission" date="2017-02" db="EMBL/GenBank/DDBJ databases">
        <authorList>
            <person name="Varghese N."/>
            <person name="Submissions S."/>
        </authorList>
    </citation>
    <scope>NUCLEOTIDE SEQUENCE [LARGE SCALE GENOMIC DNA]</scope>
    <source>
        <strain evidence="4">DSM 19608</strain>
    </source>
</reference>
<keyword evidence="2" id="KW-0812">Transmembrane</keyword>
<evidence type="ECO:0000313" key="3">
    <source>
        <dbReference type="EMBL" id="SKA02185.1"/>
    </source>
</evidence>
<keyword evidence="2" id="KW-0472">Membrane</keyword>
<evidence type="ECO:0000256" key="1">
    <source>
        <dbReference type="SAM" id="Coils"/>
    </source>
</evidence>
<dbReference type="Pfam" id="PF04350">
    <property type="entry name" value="PilO"/>
    <property type="match status" value="1"/>
</dbReference>
<keyword evidence="2" id="KW-1133">Transmembrane helix</keyword>
<dbReference type="Pfam" id="PF04612">
    <property type="entry name" value="T2SSM"/>
    <property type="match status" value="1"/>
</dbReference>
<accession>A0A1T4QEQ1</accession>
<sequence length="217" mass="25008">MKQRWKELSQLFNQRSIREKWLIAGCGFVLVVMSLQMVLIDPLLANHQRQSRQLSNYQSSNQSMKMAIQQLQHELSKNPDAEIDIELAQLQSQNQQLTARLDEVMETLVSPSQMAQVLQDVLDKSNKLKLVSLASLPAEPINPPQEEGANTSQYFVHPVRIELTGNYFAIRDYLAALENLPVNYYWRRFHYQVVQYPQATLVLEVYTLGSRKEFIGG</sequence>
<name>A0A1T4QEQ1_VIBCI</name>
<evidence type="ECO:0000313" key="4">
    <source>
        <dbReference type="Proteomes" id="UP000190834"/>
    </source>
</evidence>
<protein>
    <submittedName>
        <fullName evidence="3">MSHA biogenesis protein MshJ</fullName>
    </submittedName>
</protein>
<dbReference type="GO" id="GO:0015628">
    <property type="term" value="P:protein secretion by the type II secretion system"/>
    <property type="evidence" value="ECO:0007669"/>
    <property type="project" value="InterPro"/>
</dbReference>
<dbReference type="OrthoDB" id="9151209at2"/>
<dbReference type="RefSeq" id="WP_078926608.1">
    <property type="nucleotide sequence ID" value="NZ_FUXB01000010.1"/>
</dbReference>
<feature type="transmembrane region" description="Helical" evidence="2">
    <location>
        <begin position="21"/>
        <end position="40"/>
    </location>
</feature>
<dbReference type="Proteomes" id="UP000190834">
    <property type="component" value="Unassembled WGS sequence"/>
</dbReference>
<feature type="coiled-coil region" evidence="1">
    <location>
        <begin position="54"/>
        <end position="107"/>
    </location>
</feature>
<dbReference type="InterPro" id="IPR007690">
    <property type="entry name" value="T2SS_GspM"/>
</dbReference>
<dbReference type="STRING" id="1123491.SAMN02745782_02093"/>
<dbReference type="InterPro" id="IPR007445">
    <property type="entry name" value="PilO"/>
</dbReference>
<keyword evidence="4" id="KW-1185">Reference proteome</keyword>
<proteinExistence type="predicted"/>
<dbReference type="AlphaFoldDB" id="A0A1T4QEQ1"/>